<proteinExistence type="predicted"/>
<accession>A0ABS6RTV8</accession>
<dbReference type="PANTHER" id="PTHR35866">
    <property type="entry name" value="PUTATIVE-RELATED"/>
    <property type="match status" value="1"/>
</dbReference>
<evidence type="ECO:0000313" key="2">
    <source>
        <dbReference type="Proteomes" id="UP001196980"/>
    </source>
</evidence>
<organism evidence="1 2">
    <name type="scientific">Candidatus Magnetobacterium casense</name>
    <dbReference type="NCBI Taxonomy" id="1455061"/>
    <lineage>
        <taxon>Bacteria</taxon>
        <taxon>Pseudomonadati</taxon>
        <taxon>Nitrospirota</taxon>
        <taxon>Thermodesulfovibrionia</taxon>
        <taxon>Thermodesulfovibrionales</taxon>
        <taxon>Candidatus Magnetobacteriaceae</taxon>
        <taxon>Candidatus Magnetobacterium</taxon>
    </lineage>
</organism>
<sequence length="223" mass="25480">MEIVTPFSQQDQCLRRGQCCRMGSATLHVADAELIIDSTVKYSDLFTIREGELVYNNLDDEFITIDYELIKINEKEGSRTCSFFVEDGSVCTIYEHRPAQCKAYECWNTEGFANTFNEEKLTREHLMAGNNSLIDIIRTHEDRCSYAKLAELVGMIRDGKDVVAEVFEAMSYDDTLRALMREKLGIDASYMPLMLGRPLVDTIIMFGYKVEKDQDGNNCLMVL</sequence>
<dbReference type="RefSeq" id="WP_218250682.1">
    <property type="nucleotide sequence ID" value="NZ_JABXWD010000005.1"/>
</dbReference>
<gene>
    <name evidence="1" type="ORF">HWQ67_00540</name>
</gene>
<dbReference type="Proteomes" id="UP001196980">
    <property type="component" value="Unassembled WGS sequence"/>
</dbReference>
<protein>
    <submittedName>
        <fullName evidence="1">YkgJ family cysteine cluster protein</fullName>
    </submittedName>
</protein>
<evidence type="ECO:0000313" key="1">
    <source>
        <dbReference type="EMBL" id="MBV6340062.1"/>
    </source>
</evidence>
<dbReference type="EMBL" id="JABXWD010000005">
    <property type="protein sequence ID" value="MBV6340062.1"/>
    <property type="molecule type" value="Genomic_DNA"/>
</dbReference>
<comment type="caution">
    <text evidence="1">The sequence shown here is derived from an EMBL/GenBank/DDBJ whole genome shotgun (WGS) entry which is preliminary data.</text>
</comment>
<dbReference type="Pfam" id="PF03692">
    <property type="entry name" value="CxxCxxCC"/>
    <property type="match status" value="1"/>
</dbReference>
<name>A0ABS6RTV8_9BACT</name>
<reference evidence="1 2" key="1">
    <citation type="journal article" date="2020" name="J Geophys Res Biogeosci">
        <title>Magnetotaxis as an Adaptation to Enable Bacterial Shuttling of Microbial Sulfur and Sulfur Cycling Across Aquatic Oxic#Anoxic Interfaces.</title>
        <authorList>
            <person name="Li J."/>
            <person name="Liu P."/>
            <person name="Wang J."/>
            <person name="Roberts A.P."/>
            <person name="Pan Y."/>
        </authorList>
    </citation>
    <scope>NUCLEOTIDE SEQUENCE [LARGE SCALE GENOMIC DNA]</scope>
    <source>
        <strain evidence="1 2">MYR-1_YQ</strain>
    </source>
</reference>
<keyword evidence="2" id="KW-1185">Reference proteome</keyword>
<dbReference type="PANTHER" id="PTHR35866:SF1">
    <property type="entry name" value="YKGJ FAMILY CYSTEINE CLUSTER PROTEIN"/>
    <property type="match status" value="1"/>
</dbReference>
<dbReference type="InterPro" id="IPR005358">
    <property type="entry name" value="Puta_zinc/iron-chelating_dom"/>
</dbReference>